<dbReference type="OrthoDB" id="9803988at2"/>
<evidence type="ECO:0000256" key="3">
    <source>
        <dbReference type="ARBA" id="ARBA00022729"/>
    </source>
</evidence>
<dbReference type="SUPFAM" id="SSF53850">
    <property type="entry name" value="Periplasmic binding protein-like II"/>
    <property type="match status" value="1"/>
</dbReference>
<dbReference type="PANTHER" id="PTHR30290:SF38">
    <property type="entry name" value="D,D-DIPEPTIDE-BINDING PERIPLASMIC PROTEIN DDPA-RELATED"/>
    <property type="match status" value="1"/>
</dbReference>
<dbReference type="AlphaFoldDB" id="Q1YGT6"/>
<dbReference type="BioCyc" id="AURANTIMONAS:SI859A1_02739-MONOMER"/>
<dbReference type="InterPro" id="IPR030678">
    <property type="entry name" value="Peptide/Ni-bd"/>
</dbReference>
<dbReference type="PROSITE" id="PS01040">
    <property type="entry name" value="SBP_BACTERIAL_5"/>
    <property type="match status" value="1"/>
</dbReference>
<feature type="domain" description="Solute-binding protein family 5" evidence="5">
    <location>
        <begin position="77"/>
        <end position="418"/>
    </location>
</feature>
<feature type="chain" id="PRO_5004197508" evidence="4">
    <location>
        <begin position="29"/>
        <end position="512"/>
    </location>
</feature>
<dbReference type="GO" id="GO:0043190">
    <property type="term" value="C:ATP-binding cassette (ABC) transporter complex"/>
    <property type="evidence" value="ECO:0007669"/>
    <property type="project" value="InterPro"/>
</dbReference>
<dbReference type="Proteomes" id="UP000000321">
    <property type="component" value="Unassembled WGS sequence"/>
</dbReference>
<reference evidence="6 7" key="1">
    <citation type="journal article" date="2008" name="Appl. Environ. Microbiol.">
        <title>Genomic insights into Mn(II) oxidation by the marine alphaproteobacterium Aurantimonas sp. strain SI85-9A1.</title>
        <authorList>
            <person name="Dick G.J."/>
            <person name="Podell S."/>
            <person name="Johnson H.A."/>
            <person name="Rivera-Espinoza Y."/>
            <person name="Bernier-Latmani R."/>
            <person name="McCarthy J.K."/>
            <person name="Torpey J.W."/>
            <person name="Clement B.G."/>
            <person name="Gaasterland T."/>
            <person name="Tebo B.M."/>
        </authorList>
    </citation>
    <scope>NUCLEOTIDE SEQUENCE [LARGE SCALE GENOMIC DNA]</scope>
    <source>
        <strain evidence="6 7">SI85-9A1</strain>
    </source>
</reference>
<accession>Q1YGT6</accession>
<dbReference type="InterPro" id="IPR000914">
    <property type="entry name" value="SBP_5_dom"/>
</dbReference>
<proteinExistence type="inferred from homology"/>
<dbReference type="PIRSF" id="PIRSF002741">
    <property type="entry name" value="MppA"/>
    <property type="match status" value="1"/>
</dbReference>
<comment type="similarity">
    <text evidence="2">Belongs to the bacterial solute-binding protein 5 family.</text>
</comment>
<evidence type="ECO:0000256" key="4">
    <source>
        <dbReference type="SAM" id="SignalP"/>
    </source>
</evidence>
<keyword evidence="3 4" id="KW-0732">Signal</keyword>
<evidence type="ECO:0000313" key="6">
    <source>
        <dbReference type="EMBL" id="EAS49139.1"/>
    </source>
</evidence>
<evidence type="ECO:0000256" key="1">
    <source>
        <dbReference type="ARBA" id="ARBA00004418"/>
    </source>
</evidence>
<evidence type="ECO:0000313" key="7">
    <source>
        <dbReference type="Proteomes" id="UP000000321"/>
    </source>
</evidence>
<sequence length="512" mass="56515">MLKTLARSCLAATMAFGGLAASSAAVMAQDKPGGIITVATIGEPNTLDPMAATGDLLGMVTQHFLETLYTFDKEWNVTPLLAADMPEISDDGKIVTIALREGIKFHNGKTMTADDVVASLERWLKIASRGQLVADKVEKVEAVDANTVKISLSAPFGPLPALLAFNNSAAVILPKEILAEPLIEFIGTGPFMLKERRPDQYIQLVSFPDYKPLDGDADGFGGRREALLDEVRFVPVPDANTRVEGAVAGQYDFAELLPVESYDRLTGQTEPMLTESFGWPMFIMNTKQGVMTDQDMRKAVQSLQNSDDLMLAAFGEERFFKVDGAMYPEGYVWRNEAGVEAYNQGDVEQAKSLAEKAGYDGEPIRILTSRQYEFHYKMAQVLDAYLKSAGLKSQLDVVDWATLVQRRADPALWDIFITHSPFLPDPALIAPLPASYPGWWSTPEKEKLLTALNTETDLEKRQAIWSDIQGLIYEQAPFYKVGDFAALAAKSPKVEGFEASPWPYFWNVSIKQ</sequence>
<evidence type="ECO:0000259" key="5">
    <source>
        <dbReference type="Pfam" id="PF00496"/>
    </source>
</evidence>
<dbReference type="Pfam" id="PF00496">
    <property type="entry name" value="SBP_bac_5"/>
    <property type="match status" value="1"/>
</dbReference>
<dbReference type="InterPro" id="IPR039424">
    <property type="entry name" value="SBP_5"/>
</dbReference>
<name>Q1YGT6_AURMS</name>
<dbReference type="Gene3D" id="3.40.190.10">
    <property type="entry name" value="Periplasmic binding protein-like II"/>
    <property type="match status" value="1"/>
</dbReference>
<feature type="signal peptide" evidence="4">
    <location>
        <begin position="1"/>
        <end position="28"/>
    </location>
</feature>
<organism evidence="6 7">
    <name type="scientific">Aurantimonas manganoxydans (strain ATCC BAA-1229 / DSM 21871 / SI85-9A1)</name>
    <dbReference type="NCBI Taxonomy" id="287752"/>
    <lineage>
        <taxon>Bacteria</taxon>
        <taxon>Pseudomonadati</taxon>
        <taxon>Pseudomonadota</taxon>
        <taxon>Alphaproteobacteria</taxon>
        <taxon>Hyphomicrobiales</taxon>
        <taxon>Aurantimonadaceae</taxon>
        <taxon>Aurantimonas</taxon>
    </lineage>
</organism>
<keyword evidence="7" id="KW-1185">Reference proteome</keyword>
<dbReference type="PANTHER" id="PTHR30290">
    <property type="entry name" value="PERIPLASMIC BINDING COMPONENT OF ABC TRANSPORTER"/>
    <property type="match status" value="1"/>
</dbReference>
<dbReference type="EMBL" id="AAPJ01000005">
    <property type="protein sequence ID" value="EAS49139.1"/>
    <property type="molecule type" value="Genomic_DNA"/>
</dbReference>
<gene>
    <name evidence="6" type="ORF">SI859A1_02739</name>
</gene>
<comment type="subcellular location">
    <subcellularLocation>
        <location evidence="1">Periplasm</location>
    </subcellularLocation>
</comment>
<protein>
    <submittedName>
        <fullName evidence="6">Periplasmic substrate-binding protein, ABC-type oligopeptide/dipeptide transporter</fullName>
    </submittedName>
</protein>
<dbReference type="InterPro" id="IPR023765">
    <property type="entry name" value="SBP_5_CS"/>
</dbReference>
<dbReference type="GO" id="GO:0015833">
    <property type="term" value="P:peptide transport"/>
    <property type="evidence" value="ECO:0007669"/>
    <property type="project" value="TreeGrafter"/>
</dbReference>
<dbReference type="CDD" id="cd08502">
    <property type="entry name" value="PBP2_NikA_DppA_OppA_like_16"/>
    <property type="match status" value="1"/>
</dbReference>
<dbReference type="GO" id="GO:1904680">
    <property type="term" value="F:peptide transmembrane transporter activity"/>
    <property type="evidence" value="ECO:0007669"/>
    <property type="project" value="TreeGrafter"/>
</dbReference>
<dbReference type="RefSeq" id="WP_009210561.1">
    <property type="nucleotide sequence ID" value="NZ_BBWP01000003.1"/>
</dbReference>
<dbReference type="HOGENOM" id="CLU_017028_7_1_5"/>
<comment type="caution">
    <text evidence="6">The sequence shown here is derived from an EMBL/GenBank/DDBJ whole genome shotgun (WGS) entry which is preliminary data.</text>
</comment>
<evidence type="ECO:0000256" key="2">
    <source>
        <dbReference type="ARBA" id="ARBA00005695"/>
    </source>
</evidence>
<dbReference type="GO" id="GO:0030288">
    <property type="term" value="C:outer membrane-bounded periplasmic space"/>
    <property type="evidence" value="ECO:0007669"/>
    <property type="project" value="UniProtKB-ARBA"/>
</dbReference>
<dbReference type="Gene3D" id="3.10.105.10">
    <property type="entry name" value="Dipeptide-binding Protein, Domain 3"/>
    <property type="match status" value="1"/>
</dbReference>